<feature type="compositionally biased region" description="Basic and acidic residues" evidence="2">
    <location>
        <begin position="812"/>
        <end position="898"/>
    </location>
</feature>
<feature type="compositionally biased region" description="Basic and acidic residues" evidence="2">
    <location>
        <begin position="1132"/>
        <end position="1163"/>
    </location>
</feature>
<protein>
    <recommendedName>
        <fullName evidence="3">Autotransporter domain-containing protein</fullName>
    </recommendedName>
</protein>
<dbReference type="EMBL" id="CP003338">
    <property type="protein sequence ID" value="AFC70576.1"/>
    <property type="molecule type" value="Genomic_DNA"/>
</dbReference>
<feature type="compositionally biased region" description="Basic and acidic residues" evidence="2">
    <location>
        <begin position="1185"/>
        <end position="1216"/>
    </location>
</feature>
<dbReference type="SUPFAM" id="SSF103515">
    <property type="entry name" value="Autotransporter"/>
    <property type="match status" value="1"/>
</dbReference>
<dbReference type="InterPro" id="IPR036709">
    <property type="entry name" value="Autotransporte_beta_dom_sf"/>
</dbReference>
<gene>
    <name evidence="4" type="ordered locus">MC5_00795</name>
</gene>
<dbReference type="KEGG" id="rau:MC5_00795"/>
<keyword evidence="1" id="KW-0175">Coiled coil</keyword>
<dbReference type="SMART" id="SM00869">
    <property type="entry name" value="Autotransporter"/>
    <property type="match status" value="1"/>
</dbReference>
<dbReference type="Proteomes" id="UP000007589">
    <property type="component" value="Chromosome"/>
</dbReference>
<dbReference type="eggNOG" id="COG3064">
    <property type="taxonomic scope" value="Bacteria"/>
</dbReference>
<feature type="compositionally biased region" description="Pro residues" evidence="2">
    <location>
        <begin position="34"/>
        <end position="45"/>
    </location>
</feature>
<keyword evidence="5" id="KW-1185">Reference proteome</keyword>
<dbReference type="eggNOG" id="COG3468">
    <property type="taxonomic scope" value="Bacteria"/>
</dbReference>
<dbReference type="PANTHER" id="PTHR22175:SF0">
    <property type="entry name" value="SMALL ACIDIC PROTEIN"/>
    <property type="match status" value="1"/>
</dbReference>
<evidence type="ECO:0000256" key="2">
    <source>
        <dbReference type="SAM" id="MobiDB-lite"/>
    </source>
</evidence>
<dbReference type="SUPFAM" id="SSF101447">
    <property type="entry name" value="Formin homology 2 domain (FH2 domain)"/>
    <property type="match status" value="1"/>
</dbReference>
<evidence type="ECO:0000313" key="4">
    <source>
        <dbReference type="EMBL" id="AFC70576.1"/>
    </source>
</evidence>
<name>H8K956_RICAC</name>
<feature type="region of interest" description="Disordered" evidence="2">
    <location>
        <begin position="498"/>
        <end position="568"/>
    </location>
</feature>
<feature type="domain" description="Autotransporter" evidence="3">
    <location>
        <begin position="1404"/>
        <end position="1684"/>
    </location>
</feature>
<feature type="compositionally biased region" description="Low complexity" evidence="2">
    <location>
        <begin position="62"/>
        <end position="84"/>
    </location>
</feature>
<feature type="compositionally biased region" description="Basic and acidic residues" evidence="2">
    <location>
        <begin position="507"/>
        <end position="529"/>
    </location>
</feature>
<feature type="compositionally biased region" description="Basic and acidic residues" evidence="2">
    <location>
        <begin position="973"/>
        <end position="1004"/>
    </location>
</feature>
<proteinExistence type="predicted"/>
<feature type="compositionally biased region" description="Low complexity" evidence="2">
    <location>
        <begin position="531"/>
        <end position="550"/>
    </location>
</feature>
<feature type="compositionally biased region" description="Polar residues" evidence="2">
    <location>
        <begin position="46"/>
        <end position="56"/>
    </location>
</feature>
<evidence type="ECO:0000256" key="1">
    <source>
        <dbReference type="SAM" id="Coils"/>
    </source>
</evidence>
<feature type="compositionally biased region" description="Basic and acidic residues" evidence="2">
    <location>
        <begin position="920"/>
        <end position="951"/>
    </location>
</feature>
<dbReference type="PANTHER" id="PTHR22175">
    <property type="entry name" value="SMALL ACIDIC PROTEIN-RELATED"/>
    <property type="match status" value="1"/>
</dbReference>
<feature type="region of interest" description="Disordered" evidence="2">
    <location>
        <begin position="30"/>
        <end position="93"/>
    </location>
</feature>
<dbReference type="InterPro" id="IPR026714">
    <property type="entry name" value="SMAP"/>
</dbReference>
<evidence type="ECO:0000259" key="3">
    <source>
        <dbReference type="PROSITE" id="PS51208"/>
    </source>
</evidence>
<reference evidence="5" key="1">
    <citation type="submission" date="2012-02" db="EMBL/GenBank/DDBJ databases">
        <title>Complete genome sequence of Rickettsia australis strain Cutlack.</title>
        <authorList>
            <person name="Johnson S.L."/>
            <person name="Munk A.C."/>
            <person name="Han S."/>
            <person name="Bruce D.C."/>
            <person name="Dasch G.A."/>
        </authorList>
    </citation>
    <scope>NUCLEOTIDE SEQUENCE [LARGE SCALE GENOMIC DNA]</scope>
    <source>
        <strain evidence="5">Cutlack</strain>
    </source>
</reference>
<dbReference type="HOGENOM" id="CLU_249533_0_0_5"/>
<feature type="coiled-coil region" evidence="1">
    <location>
        <begin position="571"/>
        <end position="634"/>
    </location>
</feature>
<organism evidence="4 5">
    <name type="scientific">Rickettsia australis (strain Cutlack)</name>
    <dbReference type="NCBI Taxonomy" id="1105110"/>
    <lineage>
        <taxon>Bacteria</taxon>
        <taxon>Pseudomonadati</taxon>
        <taxon>Pseudomonadota</taxon>
        <taxon>Alphaproteobacteria</taxon>
        <taxon>Rickettsiales</taxon>
        <taxon>Rickettsiaceae</taxon>
        <taxon>Rickettsieae</taxon>
        <taxon>Rickettsia</taxon>
        <taxon>spotted fever group</taxon>
    </lineage>
</organism>
<dbReference type="RefSeq" id="WP_014412118.1">
    <property type="nucleotide sequence ID" value="NC_017058.1"/>
</dbReference>
<dbReference type="OrthoDB" id="7161046at2"/>
<feature type="compositionally biased region" description="Acidic residues" evidence="2">
    <location>
        <begin position="800"/>
        <end position="811"/>
    </location>
</feature>
<dbReference type="STRING" id="1105110.MC5_00795"/>
<feature type="compositionally biased region" description="Basic and acidic residues" evidence="2">
    <location>
        <begin position="1238"/>
        <end position="1269"/>
    </location>
</feature>
<sequence length="1684" mass="191826">MSITGKLKSVLLIYSFVISISINLFTTGSEAAGGPPPPPPPPPPGWTSQAASSNNTGSGGQTTQPESSKSTSSSKKPSSSTKTPAVPPPTTDLGKRYAKLIDINDRKQNLIIQFPKVIAYLIRQELTLQNLDTSTDVNNIITLFNEREDSILDNAKKIYQEFIKDPYIAQFTNKNQQTGGFLDNKLFEESQEEATLRLLSLEQLDAQRKQDILSQQGNILEQLKFIKENSEILGAYGKTASTDISKKLPKELPKILSQQGDILGQLKFINENSEILGAYGKTASTDISKKLPKELPKILSQQGDILGQLKFINENSEILLGGYSKAILKDKLKELSKQLEKMSSNQLVGFILDENKINTNLKNVSFSEKKVREQVNNLNNAILEKIFLQDDGTITEQDLTRILQKYKETNLIKNLTKAIIYIDGNESNATVNKTLEKGLENTTPEQRGLIVDVLTHNTRIRKALITKIDRERRQERNQKLNKNTEGDPFVDALKKALVQRKSNPETIQKELERRKQETPKDLNAWDRVRQNMHNPNNQNDNQNDNQNTQDETNKGWKEDNQNAQDENNHNVDRITKAKHELEQAVNAATRKFSEMSSLLKDNTIKNATACQGYLKGAEDQLALAKEKGQELIENSVQAFKIIPKKYQDDMDENWQNYLSPEEITELNALNDKTNTLKSKKNKSGKFTSAADASQFKAKQQEYHTLLAELQKIGIAKQQEKLVKDYIDEMVTNAKKAVEKIETTLEYLNKKKENKYDNAESSPLISKEILEAQEQLKKAEQKLERIKFKYTITQQRKADSSDEDSDDDWDDDYDKKATKQKEELENKHKKDLEDAQEEIKQAKKNLENAEATDAERKQQEAEHQAQAELKHKQDEANRKAAEDEANRKAEKAKAERLEDMAVMFKNAEEEKEQAEHQAQAELKHKQDEANHKAAEDEANRKAEKAKAERLEDMAAMFKNAEEEKEQAEHQAQAELKHKQDEANRKAAEDEANRKAEKAKAERLEDMAAMFKNAEEEKEQAEHQAQAELKHKQDEANRKAAEDEANRKAEKAKAERLEDMAAMFKNAEEEKEQAEHQAQAELKHKQDEANRKAAEDEANRKAEKAKAERLEDMAAMFKNAEEEKEQAEHQAQAELKHKQDEANRKAAEDEANRKAEKAKAERLEDMAAMFKNAEEEKEQAEHQAQAELKHKQDEANHKAAEDEANRKAEKPEAERLEDMAAMFKNAEEEKEQAEHQAQAELKHKQDEANHKAAEDEANRKAEKPEAERLEDMAAMFKNAEDESEQKEQANHHRQEEQNRQEQERKRLAAEKDEQKEKTTRKQEETKEEKLKKDIALESEDEDIDVSFNTEAIVEQDEAAQRQQVSDDTSRKVAILVKATSTLHKPVHCNILSDRLKVAAIGAGDEEPTIARGVWISGLYGVNKQGTWKNIPKYQGRTTGVTIGADAEFINSHDVIGIAYSRLESQIKYNKKLGNTAVNGHLLSIYGLKELIKGFSLQAITSYGHNYIKNKSKSINNIIGKYQNNNLSFQTLLNYKYRTTKYDLHFIPNIGFKYDYSRASNYKEYNVDIENLMIQKKSNQSFENSIGGKIVFKPIATTSNIVLTPSLYGNIERHFNNKNTKVNAKATFKGQTLQETIIIPEQPKLGYNIGSNILISRKNINVLLEYNYYTHKKYQSHQGLVKLKVNL</sequence>
<dbReference type="Gene3D" id="2.40.128.130">
    <property type="entry name" value="Autotransporter beta-domain"/>
    <property type="match status" value="1"/>
</dbReference>
<feature type="compositionally biased region" description="Basic and acidic residues" evidence="2">
    <location>
        <begin position="1283"/>
        <end position="1330"/>
    </location>
</feature>
<feature type="compositionally biased region" description="Basic and acidic residues" evidence="2">
    <location>
        <begin position="1079"/>
        <end position="1110"/>
    </location>
</feature>
<dbReference type="PROSITE" id="PS51208">
    <property type="entry name" value="AUTOTRANSPORTER"/>
    <property type="match status" value="1"/>
</dbReference>
<feature type="compositionally biased region" description="Basic and acidic residues" evidence="2">
    <location>
        <begin position="1026"/>
        <end position="1057"/>
    </location>
</feature>
<feature type="compositionally biased region" description="Basic and acidic residues" evidence="2">
    <location>
        <begin position="551"/>
        <end position="568"/>
    </location>
</feature>
<evidence type="ECO:0000313" key="5">
    <source>
        <dbReference type="Proteomes" id="UP000007589"/>
    </source>
</evidence>
<feature type="region of interest" description="Disordered" evidence="2">
    <location>
        <begin position="792"/>
        <end position="1330"/>
    </location>
</feature>
<dbReference type="Pfam" id="PF03797">
    <property type="entry name" value="Autotransporter"/>
    <property type="match status" value="1"/>
</dbReference>
<dbReference type="InterPro" id="IPR005546">
    <property type="entry name" value="Autotransporte_beta"/>
</dbReference>
<accession>H8K956</accession>